<evidence type="ECO:0000313" key="2">
    <source>
        <dbReference type="EMBL" id="QNH61984.1"/>
    </source>
</evidence>
<proteinExistence type="predicted"/>
<dbReference type="Proteomes" id="UP000515489">
    <property type="component" value="Chromosome"/>
</dbReference>
<gene>
    <name evidence="2" type="ORF">H4317_17860</name>
</gene>
<reference evidence="2 3" key="1">
    <citation type="submission" date="2020-08" db="EMBL/GenBank/DDBJ databases">
        <title>Hymenobacter sp. S2-20-2 genome sequencing.</title>
        <authorList>
            <person name="Jin L."/>
        </authorList>
    </citation>
    <scope>NUCLEOTIDE SEQUENCE [LARGE SCALE GENOMIC DNA]</scope>
    <source>
        <strain evidence="2 3">S2-20-2</strain>
    </source>
</reference>
<name>A0A7G7W6J1_9BACT</name>
<dbReference type="PROSITE" id="PS51257">
    <property type="entry name" value="PROKAR_LIPOPROTEIN"/>
    <property type="match status" value="1"/>
</dbReference>
<organism evidence="2 3">
    <name type="scientific">Hymenobacter sediminicola</name>
    <dbReference type="NCBI Taxonomy" id="2761579"/>
    <lineage>
        <taxon>Bacteria</taxon>
        <taxon>Pseudomonadati</taxon>
        <taxon>Bacteroidota</taxon>
        <taxon>Cytophagia</taxon>
        <taxon>Cytophagales</taxon>
        <taxon>Hymenobacteraceae</taxon>
        <taxon>Hymenobacter</taxon>
    </lineage>
</organism>
<dbReference type="KEGG" id="hsk:H4317_17860"/>
<sequence>MKKTFLFGLLAVSLLLSATSCSNPDFKTDEDVAVKPLEYPAPVDTTGGKAAAENSANREINAVNATEDIKKMQPVM</sequence>
<evidence type="ECO:0000256" key="1">
    <source>
        <dbReference type="SAM" id="SignalP"/>
    </source>
</evidence>
<accession>A0A7G7W6J1</accession>
<dbReference type="EMBL" id="CP060202">
    <property type="protein sequence ID" value="QNH61984.1"/>
    <property type="molecule type" value="Genomic_DNA"/>
</dbReference>
<keyword evidence="3" id="KW-1185">Reference proteome</keyword>
<feature type="signal peptide" evidence="1">
    <location>
        <begin position="1"/>
        <end position="18"/>
    </location>
</feature>
<protein>
    <submittedName>
        <fullName evidence="2">Uncharacterized protein</fullName>
    </submittedName>
</protein>
<dbReference type="AlphaFoldDB" id="A0A7G7W6J1"/>
<evidence type="ECO:0000313" key="3">
    <source>
        <dbReference type="Proteomes" id="UP000515489"/>
    </source>
</evidence>
<keyword evidence="1" id="KW-0732">Signal</keyword>
<feature type="chain" id="PRO_5028805923" evidence="1">
    <location>
        <begin position="19"/>
        <end position="76"/>
    </location>
</feature>
<dbReference type="RefSeq" id="WP_185887902.1">
    <property type="nucleotide sequence ID" value="NZ_CP060202.1"/>
</dbReference>